<reference evidence="3 4" key="2">
    <citation type="submission" date="2024-07" db="EMBL/GenBank/DDBJ databases">
        <authorList>
            <person name="Akdeniz Z."/>
        </authorList>
    </citation>
    <scope>NUCLEOTIDE SEQUENCE [LARGE SCALE GENOMIC DNA]</scope>
</reference>
<gene>
    <name evidence="3" type="ORF">HINF_LOCUS16527</name>
    <name evidence="2" type="ORF">HINF_LOCUS57608</name>
</gene>
<dbReference type="PANTHER" id="PTHR47417:SF1">
    <property type="entry name" value="SMR DOMAIN-CONTAINING PROTEIN YPL199C"/>
    <property type="match status" value="1"/>
</dbReference>
<comment type="caution">
    <text evidence="2">The sequence shown here is derived from an EMBL/GenBank/DDBJ whole genome shotgun (WGS) entry which is preliminary data.</text>
</comment>
<keyword evidence="4" id="KW-1185">Reference proteome</keyword>
<dbReference type="PROSITE" id="PS50828">
    <property type="entry name" value="SMR"/>
    <property type="match status" value="1"/>
</dbReference>
<accession>A0AA86RBS0</accession>
<proteinExistence type="predicted"/>
<sequence length="226" mass="26602">MQQLNIQSNIERKTMYKLINQNLKQKIDDNELSLHLLDLLGENNIEVVVELIQNREYYTNHNYDMIIEECVELIVEIAKISPQEAMDHLNKYNYDLDYAINQLYINKQKKIENQQQFFIITENTNQLEFEEDKYQIDLHQKSFQKAMEFVRTTINKLVNKLVKMKKQSTIELIIITGRGNHSVGNWPILKISVLKLLQAHNIAYVLDSQTKGGQIIVTIQKDTHLI</sequence>
<dbReference type="Gene3D" id="3.30.1370.110">
    <property type="match status" value="1"/>
</dbReference>
<dbReference type="SMART" id="SM00463">
    <property type="entry name" value="SMR"/>
    <property type="match status" value="1"/>
</dbReference>
<dbReference type="EMBL" id="CAXDID020000040">
    <property type="protein sequence ID" value="CAL6000074.1"/>
    <property type="molecule type" value="Genomic_DNA"/>
</dbReference>
<dbReference type="PANTHER" id="PTHR47417">
    <property type="entry name" value="SMR DOMAIN-CONTAINING PROTEIN YPL199C"/>
    <property type="match status" value="1"/>
</dbReference>
<dbReference type="Proteomes" id="UP001642409">
    <property type="component" value="Unassembled WGS sequence"/>
</dbReference>
<organism evidence="2">
    <name type="scientific">Hexamita inflata</name>
    <dbReference type="NCBI Taxonomy" id="28002"/>
    <lineage>
        <taxon>Eukaryota</taxon>
        <taxon>Metamonada</taxon>
        <taxon>Diplomonadida</taxon>
        <taxon>Hexamitidae</taxon>
        <taxon>Hexamitinae</taxon>
        <taxon>Hexamita</taxon>
    </lineage>
</organism>
<protein>
    <recommendedName>
        <fullName evidence="1">Smr domain-containing protein</fullName>
    </recommendedName>
</protein>
<dbReference type="AlphaFoldDB" id="A0AA86RBS0"/>
<dbReference type="InterPro" id="IPR036063">
    <property type="entry name" value="Smr_dom_sf"/>
</dbReference>
<dbReference type="EMBL" id="CATOUU010001064">
    <property type="protein sequence ID" value="CAI9969963.1"/>
    <property type="molecule type" value="Genomic_DNA"/>
</dbReference>
<name>A0AA86RBS0_9EUKA</name>
<evidence type="ECO:0000313" key="3">
    <source>
        <dbReference type="EMBL" id="CAL6000074.1"/>
    </source>
</evidence>
<feature type="domain" description="Smr" evidence="1">
    <location>
        <begin position="136"/>
        <end position="220"/>
    </location>
</feature>
<dbReference type="InterPro" id="IPR002625">
    <property type="entry name" value="Smr_dom"/>
</dbReference>
<evidence type="ECO:0000313" key="4">
    <source>
        <dbReference type="Proteomes" id="UP001642409"/>
    </source>
</evidence>
<evidence type="ECO:0000259" key="1">
    <source>
        <dbReference type="PROSITE" id="PS50828"/>
    </source>
</evidence>
<reference evidence="2" key="1">
    <citation type="submission" date="2023-06" db="EMBL/GenBank/DDBJ databases">
        <authorList>
            <person name="Kurt Z."/>
        </authorList>
    </citation>
    <scope>NUCLEOTIDE SEQUENCE</scope>
</reference>
<evidence type="ECO:0000313" key="2">
    <source>
        <dbReference type="EMBL" id="CAI9969963.1"/>
    </source>
</evidence>
<dbReference type="SUPFAM" id="SSF160443">
    <property type="entry name" value="SMR domain-like"/>
    <property type="match status" value="1"/>
</dbReference>
<dbReference type="InterPro" id="IPR053020">
    <property type="entry name" value="Smr_domain_protein"/>
</dbReference>